<sequence length="523" mass="60820">MLFYVLAGLVAFLFWYKFIRPLEHFTKRGAKQSKPWPLLGDDWPILLGQKTATNILTGMYNSYPNDRYVGFYPLSQPTLILRDPELIKQLTVKDFDHFTDHRKFVDAEHDRLWSANLFALNGEKWKEMRATLSPSFTSSKMRHMFGLINDTAQDFAKYFQNKKENLIEIELKDSFSRYTNDVIASSAFGIKVNSLQNPKNDFYLTGKQLIQFSLLRIMCFAILPMVAKFFRLTFISKSAGEYFESIMHETIKTREEKKIVRNDMINLLLENKKGKVSNEAEPTKDTGYSTVKEYSDTTKLKSKYYENLTNDDITSQALVFFLAGFDTISTALSYGTYELAFNPDIQEKLRKEIQETHEANNGKVTYETLVNMKYLDMVFSEILRKWPPIPAMDRTCTKNYTIQPVNEDEVPVDIKVGEVCTLPIMQLHRDPRYYPNPEKFDPERFSDENKDRIVPYTYIPFGSGPRNCIASRFAILEGKAVLYHLLLNFKFITTKRTTTSFKFEKLSFQNKVVGSIWIGLEKL</sequence>
<dbReference type="Gene3D" id="1.10.630.10">
    <property type="entry name" value="Cytochrome P450"/>
    <property type="match status" value="1"/>
</dbReference>
<keyword evidence="5 13" id="KW-0349">Heme</keyword>
<dbReference type="SUPFAM" id="SSF48264">
    <property type="entry name" value="Cytochrome P450"/>
    <property type="match status" value="1"/>
</dbReference>
<keyword evidence="8" id="KW-0492">Microsome</keyword>
<reference evidence="15 16" key="1">
    <citation type="submission" date="2024-05" db="EMBL/GenBank/DDBJ databases">
        <title>Genetic variation in Jamaican populations of the coffee berry borer (Hypothenemus hampei).</title>
        <authorList>
            <person name="Errbii M."/>
            <person name="Myrie A."/>
        </authorList>
    </citation>
    <scope>NUCLEOTIDE SEQUENCE [LARGE SCALE GENOMIC DNA]</scope>
    <source>
        <strain evidence="15">JA-Hopewell-2020-01-JO</strain>
        <tissue evidence="15">Whole body</tissue>
    </source>
</reference>
<keyword evidence="16" id="KW-1185">Reference proteome</keyword>
<evidence type="ECO:0008006" key="17">
    <source>
        <dbReference type="Google" id="ProtNLM"/>
    </source>
</evidence>
<keyword evidence="7" id="KW-0256">Endoplasmic reticulum</keyword>
<evidence type="ECO:0000256" key="11">
    <source>
        <dbReference type="ARBA" id="ARBA00023033"/>
    </source>
</evidence>
<feature type="binding site" description="axial binding residue" evidence="13">
    <location>
        <position position="468"/>
    </location>
    <ligand>
        <name>heme</name>
        <dbReference type="ChEBI" id="CHEBI:30413"/>
    </ligand>
    <ligandPart>
        <name>Fe</name>
        <dbReference type="ChEBI" id="CHEBI:18248"/>
    </ligandPart>
</feature>
<evidence type="ECO:0000256" key="7">
    <source>
        <dbReference type="ARBA" id="ARBA00022824"/>
    </source>
</evidence>
<dbReference type="InterPro" id="IPR002401">
    <property type="entry name" value="Cyt_P450_E_grp-I"/>
</dbReference>
<evidence type="ECO:0000256" key="4">
    <source>
        <dbReference type="ARBA" id="ARBA00010617"/>
    </source>
</evidence>
<dbReference type="GO" id="GO:0046872">
    <property type="term" value="F:metal ion binding"/>
    <property type="evidence" value="ECO:0007669"/>
    <property type="project" value="UniProtKB-KW"/>
</dbReference>
<keyword evidence="9 14" id="KW-0560">Oxidoreductase</keyword>
<comment type="caution">
    <text evidence="15">The sequence shown here is derived from an EMBL/GenBank/DDBJ whole genome shotgun (WGS) entry which is preliminary data.</text>
</comment>
<dbReference type="InterPro" id="IPR001128">
    <property type="entry name" value="Cyt_P450"/>
</dbReference>
<evidence type="ECO:0000256" key="12">
    <source>
        <dbReference type="ARBA" id="ARBA00023136"/>
    </source>
</evidence>
<dbReference type="PRINTS" id="PR00463">
    <property type="entry name" value="EP450I"/>
</dbReference>
<dbReference type="GO" id="GO:0005789">
    <property type="term" value="C:endoplasmic reticulum membrane"/>
    <property type="evidence" value="ECO:0007669"/>
    <property type="project" value="UniProtKB-SubCell"/>
</dbReference>
<dbReference type="PANTHER" id="PTHR24292">
    <property type="entry name" value="CYTOCHROME P450"/>
    <property type="match status" value="1"/>
</dbReference>
<evidence type="ECO:0000256" key="13">
    <source>
        <dbReference type="PIRSR" id="PIRSR602401-1"/>
    </source>
</evidence>
<keyword evidence="10 13" id="KW-0408">Iron</keyword>
<dbReference type="Pfam" id="PF00067">
    <property type="entry name" value="p450"/>
    <property type="match status" value="1"/>
</dbReference>
<dbReference type="FunFam" id="1.10.630.10:FF:000042">
    <property type="entry name" value="Cytochrome P450"/>
    <property type="match status" value="1"/>
</dbReference>
<evidence type="ECO:0000256" key="9">
    <source>
        <dbReference type="ARBA" id="ARBA00023002"/>
    </source>
</evidence>
<evidence type="ECO:0000256" key="10">
    <source>
        <dbReference type="ARBA" id="ARBA00023004"/>
    </source>
</evidence>
<evidence type="ECO:0000313" key="16">
    <source>
        <dbReference type="Proteomes" id="UP001566132"/>
    </source>
</evidence>
<dbReference type="InterPro" id="IPR050476">
    <property type="entry name" value="Insect_CytP450_Detox"/>
</dbReference>
<dbReference type="PRINTS" id="PR00385">
    <property type="entry name" value="P450"/>
</dbReference>
<organism evidence="15 16">
    <name type="scientific">Hypothenemus hampei</name>
    <name type="common">Coffee berry borer</name>
    <dbReference type="NCBI Taxonomy" id="57062"/>
    <lineage>
        <taxon>Eukaryota</taxon>
        <taxon>Metazoa</taxon>
        <taxon>Ecdysozoa</taxon>
        <taxon>Arthropoda</taxon>
        <taxon>Hexapoda</taxon>
        <taxon>Insecta</taxon>
        <taxon>Pterygota</taxon>
        <taxon>Neoptera</taxon>
        <taxon>Endopterygota</taxon>
        <taxon>Coleoptera</taxon>
        <taxon>Polyphaga</taxon>
        <taxon>Cucujiformia</taxon>
        <taxon>Curculionidae</taxon>
        <taxon>Scolytinae</taxon>
        <taxon>Hypothenemus</taxon>
    </lineage>
</organism>
<evidence type="ECO:0000313" key="15">
    <source>
        <dbReference type="EMBL" id="KAL1509592.1"/>
    </source>
</evidence>
<dbReference type="GO" id="GO:0004497">
    <property type="term" value="F:monooxygenase activity"/>
    <property type="evidence" value="ECO:0007669"/>
    <property type="project" value="UniProtKB-KW"/>
</dbReference>
<dbReference type="InterPro" id="IPR036396">
    <property type="entry name" value="Cyt_P450_sf"/>
</dbReference>
<keyword evidence="11 14" id="KW-0503">Monooxygenase</keyword>
<comment type="cofactor">
    <cofactor evidence="1 13">
        <name>heme</name>
        <dbReference type="ChEBI" id="CHEBI:30413"/>
    </cofactor>
</comment>
<dbReference type="PROSITE" id="PS00086">
    <property type="entry name" value="CYTOCHROME_P450"/>
    <property type="match status" value="1"/>
</dbReference>
<evidence type="ECO:0000256" key="8">
    <source>
        <dbReference type="ARBA" id="ARBA00022848"/>
    </source>
</evidence>
<dbReference type="PANTHER" id="PTHR24292:SF54">
    <property type="entry name" value="CYP9F3-RELATED"/>
    <property type="match status" value="1"/>
</dbReference>
<proteinExistence type="inferred from homology"/>
<evidence type="ECO:0000256" key="6">
    <source>
        <dbReference type="ARBA" id="ARBA00022723"/>
    </source>
</evidence>
<keyword evidence="12" id="KW-0472">Membrane</keyword>
<dbReference type="CDD" id="cd11056">
    <property type="entry name" value="CYP6-like"/>
    <property type="match status" value="1"/>
</dbReference>
<evidence type="ECO:0000256" key="3">
    <source>
        <dbReference type="ARBA" id="ARBA00004406"/>
    </source>
</evidence>
<evidence type="ECO:0000256" key="1">
    <source>
        <dbReference type="ARBA" id="ARBA00001971"/>
    </source>
</evidence>
<comment type="similarity">
    <text evidence="4 14">Belongs to the cytochrome P450 family.</text>
</comment>
<name>A0ABD1F2W7_HYPHA</name>
<dbReference type="Proteomes" id="UP001566132">
    <property type="component" value="Unassembled WGS sequence"/>
</dbReference>
<accession>A0ABD1F2W7</accession>
<evidence type="ECO:0000256" key="2">
    <source>
        <dbReference type="ARBA" id="ARBA00004174"/>
    </source>
</evidence>
<protein>
    <recommendedName>
        <fullName evidence="17">Cytochrome P450</fullName>
    </recommendedName>
</protein>
<dbReference type="AlphaFoldDB" id="A0ABD1F2W7"/>
<comment type="subcellular location">
    <subcellularLocation>
        <location evidence="3">Endoplasmic reticulum membrane</location>
        <topology evidence="3">Peripheral membrane protein</topology>
    </subcellularLocation>
    <subcellularLocation>
        <location evidence="2">Microsome membrane</location>
        <topology evidence="2">Peripheral membrane protein</topology>
    </subcellularLocation>
</comment>
<evidence type="ECO:0000256" key="5">
    <source>
        <dbReference type="ARBA" id="ARBA00022617"/>
    </source>
</evidence>
<evidence type="ECO:0000256" key="14">
    <source>
        <dbReference type="RuleBase" id="RU000461"/>
    </source>
</evidence>
<keyword evidence="6 13" id="KW-0479">Metal-binding</keyword>
<dbReference type="InterPro" id="IPR017972">
    <property type="entry name" value="Cyt_P450_CS"/>
</dbReference>
<gene>
    <name evidence="15" type="ORF">ABEB36_004303</name>
</gene>
<dbReference type="EMBL" id="JBDJPC010000003">
    <property type="protein sequence ID" value="KAL1509592.1"/>
    <property type="molecule type" value="Genomic_DNA"/>
</dbReference>